<evidence type="ECO:0000313" key="1">
    <source>
        <dbReference type="EMBL" id="WUX52332.1"/>
    </source>
</evidence>
<proteinExistence type="predicted"/>
<dbReference type="EMBL" id="CP109495">
    <property type="protein sequence ID" value="WUX52332.1"/>
    <property type="molecule type" value="Genomic_DNA"/>
</dbReference>
<sequence length="71" mass="7294">MGWLGTLVEVNSFGVVHDAATASSDDRPTPRPRAAGATISMLTKPCSKNVYSTTQYPTGPAAPSATTAEPS</sequence>
<organism evidence="1 2">
    <name type="scientific">Streptomyces niveus</name>
    <name type="common">Streptomyces spheroides</name>
    <dbReference type="NCBI Taxonomy" id="193462"/>
    <lineage>
        <taxon>Bacteria</taxon>
        <taxon>Bacillati</taxon>
        <taxon>Actinomycetota</taxon>
        <taxon>Actinomycetes</taxon>
        <taxon>Kitasatosporales</taxon>
        <taxon>Streptomycetaceae</taxon>
        <taxon>Streptomyces</taxon>
    </lineage>
</organism>
<accession>A0ABZ2A0T6</accession>
<keyword evidence="2" id="KW-1185">Reference proteome</keyword>
<protein>
    <submittedName>
        <fullName evidence="1">Uncharacterized protein</fullName>
    </submittedName>
</protein>
<dbReference type="Proteomes" id="UP001432209">
    <property type="component" value="Chromosome"/>
</dbReference>
<evidence type="ECO:0000313" key="2">
    <source>
        <dbReference type="Proteomes" id="UP001432209"/>
    </source>
</evidence>
<name>A0ABZ2A0T6_STRNV</name>
<gene>
    <name evidence="1" type="ORF">OG442_12780</name>
</gene>
<reference evidence="1" key="1">
    <citation type="submission" date="2022-10" db="EMBL/GenBank/DDBJ databases">
        <title>The complete genomes of actinobacterial strains from the NBC collection.</title>
        <authorList>
            <person name="Joergensen T.S."/>
            <person name="Alvarez Arevalo M."/>
            <person name="Sterndorff E.B."/>
            <person name="Faurdal D."/>
            <person name="Vuksanovic O."/>
            <person name="Mourched A.-S."/>
            <person name="Charusanti P."/>
            <person name="Shaw S."/>
            <person name="Blin K."/>
            <person name="Weber T."/>
        </authorList>
    </citation>
    <scope>NUCLEOTIDE SEQUENCE</scope>
    <source>
        <strain evidence="1">NBC_01432</strain>
    </source>
</reference>